<evidence type="ECO:0000256" key="8">
    <source>
        <dbReference type="ARBA" id="ARBA00022927"/>
    </source>
</evidence>
<dbReference type="AlphaFoldDB" id="A0AAN1SYY0"/>
<gene>
    <name evidence="10 11" type="primary">lolA</name>
    <name evidence="11" type="ORF">FGKAn22_03630</name>
</gene>
<evidence type="ECO:0000256" key="5">
    <source>
        <dbReference type="ARBA" id="ARBA00022448"/>
    </source>
</evidence>
<keyword evidence="12" id="KW-1185">Reference proteome</keyword>
<dbReference type="Pfam" id="PF03548">
    <property type="entry name" value="LolA"/>
    <property type="match status" value="1"/>
</dbReference>
<keyword evidence="8 10" id="KW-0653">Protein transport</keyword>
<dbReference type="InterPro" id="IPR004564">
    <property type="entry name" value="OM_lipoprot_carrier_LolA-like"/>
</dbReference>
<evidence type="ECO:0000256" key="10">
    <source>
        <dbReference type="HAMAP-Rule" id="MF_00240"/>
    </source>
</evidence>
<keyword evidence="9 10" id="KW-0143">Chaperone</keyword>
<keyword evidence="6" id="KW-0732">Signal</keyword>
<dbReference type="GO" id="GO:0042953">
    <property type="term" value="P:lipoprotein transport"/>
    <property type="evidence" value="ECO:0007669"/>
    <property type="project" value="InterPro"/>
</dbReference>
<dbReference type="Proteomes" id="UP001319121">
    <property type="component" value="Chromosome"/>
</dbReference>
<dbReference type="Gene3D" id="2.50.20.10">
    <property type="entry name" value="Lipoprotein localisation LolA/LolB/LppX"/>
    <property type="match status" value="1"/>
</dbReference>
<dbReference type="PANTHER" id="PTHR35869:SF1">
    <property type="entry name" value="OUTER-MEMBRANE LIPOPROTEIN CARRIER PROTEIN"/>
    <property type="match status" value="1"/>
</dbReference>
<comment type="similarity">
    <text evidence="2 10">Belongs to the LolA family.</text>
</comment>
<keyword evidence="11" id="KW-0449">Lipoprotein</keyword>
<organism evidence="11 12">
    <name type="scientific">Ferrigenium kumadai</name>
    <dbReference type="NCBI Taxonomy" id="1682490"/>
    <lineage>
        <taxon>Bacteria</taxon>
        <taxon>Pseudomonadati</taxon>
        <taxon>Pseudomonadota</taxon>
        <taxon>Betaproteobacteria</taxon>
        <taxon>Nitrosomonadales</taxon>
        <taxon>Gallionellaceae</taxon>
        <taxon>Ferrigenium</taxon>
    </lineage>
</organism>
<comment type="function">
    <text evidence="10">Participates in the translocation of lipoproteins from the inner membrane to the outer membrane. Only forms a complex with a lipoprotein if the residue after the N-terminal Cys is not an aspartate (The Asp acts as a targeting signal to indicate that the lipoprotein should stay in the inner membrane).</text>
</comment>
<dbReference type="SUPFAM" id="SSF89392">
    <property type="entry name" value="Prokaryotic lipoproteins and lipoprotein localization factors"/>
    <property type="match status" value="1"/>
</dbReference>
<evidence type="ECO:0000256" key="3">
    <source>
        <dbReference type="ARBA" id="ARBA00011245"/>
    </source>
</evidence>
<evidence type="ECO:0000256" key="1">
    <source>
        <dbReference type="ARBA" id="ARBA00004418"/>
    </source>
</evidence>
<evidence type="ECO:0000256" key="4">
    <source>
        <dbReference type="ARBA" id="ARBA00014035"/>
    </source>
</evidence>
<dbReference type="GO" id="GO:0044874">
    <property type="term" value="P:lipoprotein localization to outer membrane"/>
    <property type="evidence" value="ECO:0007669"/>
    <property type="project" value="UniProtKB-UniRule"/>
</dbReference>
<evidence type="ECO:0000313" key="11">
    <source>
        <dbReference type="EMBL" id="BBI98670.1"/>
    </source>
</evidence>
<evidence type="ECO:0000256" key="9">
    <source>
        <dbReference type="ARBA" id="ARBA00023186"/>
    </source>
</evidence>
<proteinExistence type="inferred from homology"/>
<dbReference type="EMBL" id="AP019536">
    <property type="protein sequence ID" value="BBI98670.1"/>
    <property type="molecule type" value="Genomic_DNA"/>
</dbReference>
<keyword evidence="7 10" id="KW-0574">Periplasm</keyword>
<evidence type="ECO:0000313" key="12">
    <source>
        <dbReference type="Proteomes" id="UP001319121"/>
    </source>
</evidence>
<sequence>MCAATSHAGGIDKLKEFVASTRSAQANFSQVVLDQGGKRIQSASGVMQFVRPGKFRWTYQKPYEQLIVGDGAKFWLYDVDLNQVTVKKLDAALGSSPAALLSGSNEIERGFALKESGSQDGLDWLQATPKAQDSSFNSILMGFNAQAELVVMELNDQFGHKTVLRFSGLKRNPQLPPQLFKFEPPKGADVLSE</sequence>
<reference evidence="11 12" key="1">
    <citation type="submission" date="2019-03" db="EMBL/GenBank/DDBJ databases">
        <title>Complete genome sequence of Ferrigenium kumadai strain An22, a microaerophilic iron-oxidizing bacterium isolated from a paddy field soil.</title>
        <authorList>
            <person name="Watanabe T."/>
            <person name="Asakawa S."/>
        </authorList>
    </citation>
    <scope>NUCLEOTIDE SEQUENCE [LARGE SCALE GENOMIC DNA]</scope>
    <source>
        <strain evidence="11 12">An22</strain>
    </source>
</reference>
<evidence type="ECO:0000256" key="7">
    <source>
        <dbReference type="ARBA" id="ARBA00022764"/>
    </source>
</evidence>
<dbReference type="InterPro" id="IPR018323">
    <property type="entry name" value="OM_lipoprot_carrier_LolA_Pbac"/>
</dbReference>
<dbReference type="GO" id="GO:0042597">
    <property type="term" value="C:periplasmic space"/>
    <property type="evidence" value="ECO:0007669"/>
    <property type="project" value="UniProtKB-SubCell"/>
</dbReference>
<dbReference type="HAMAP" id="MF_00240">
    <property type="entry name" value="LolA"/>
    <property type="match status" value="1"/>
</dbReference>
<evidence type="ECO:0000256" key="6">
    <source>
        <dbReference type="ARBA" id="ARBA00022729"/>
    </source>
</evidence>
<dbReference type="InterPro" id="IPR029046">
    <property type="entry name" value="LolA/LolB/LppX"/>
</dbReference>
<dbReference type="KEGG" id="fku:FGKAn22_03630"/>
<name>A0AAN1SYY0_9PROT</name>
<evidence type="ECO:0000256" key="2">
    <source>
        <dbReference type="ARBA" id="ARBA00007615"/>
    </source>
</evidence>
<protein>
    <recommendedName>
        <fullName evidence="4 10">Outer-membrane lipoprotein carrier protein</fullName>
    </recommendedName>
</protein>
<comment type="subunit">
    <text evidence="3 10">Monomer.</text>
</comment>
<dbReference type="CDD" id="cd16325">
    <property type="entry name" value="LolA"/>
    <property type="match status" value="1"/>
</dbReference>
<dbReference type="NCBIfam" id="TIGR00547">
    <property type="entry name" value="lolA"/>
    <property type="match status" value="1"/>
</dbReference>
<accession>A0AAN1SYY0</accession>
<comment type="subcellular location">
    <subcellularLocation>
        <location evidence="1 10">Periplasm</location>
    </subcellularLocation>
</comment>
<keyword evidence="5 10" id="KW-0813">Transport</keyword>
<dbReference type="PANTHER" id="PTHR35869">
    <property type="entry name" value="OUTER-MEMBRANE LIPOPROTEIN CARRIER PROTEIN"/>
    <property type="match status" value="1"/>
</dbReference>